<proteinExistence type="predicted"/>
<sequence length="738" mass="86605">MVIVNKENMSNDVIRLDENNKIRRIADGEVSRQNVTRMKNVCTEERTLTYITNATPTSGQKACVHCGAKRYQFEFPTFFASMLAYSSIPKELLDLCTSRNKLGKTFRQKICAYNTNFSFASMGVDVDKTMTNMTSRVYTFCVNGRIYHRIDQLIPRDGKPRYLQLYFFDADYKMLHRLKWKIIDKQIVEKLIRVLATNPCVQIFRRLVDLGPLENHRVTLNASIELDQRVYNRPTTSKECYDPLCYPLFFPNGEFGWHSNSPRHAFPINNIINDNEDIHDDLEDSNTKGGRNNVSMQEYYCYKFQIWSNYNVILVRRRLLQQFIADIYIKIETSCLEFCRKNQSKIRADLYQGVVDCVNIGEVQSNMIWQHVVLPESFIRGPSDMRRRFLDTMTLVRDDGKPKIFLTMTCNPNWPVIKDKLLPWQTTQDRSDLLSRVFRAKLEDPKKQLFTKHVLGVVDAYVYVIEFQKWGLPHSHFLLIMTHPHKLTNADERDNGIDVDILGNKMDNRWVVPYNPKLLMMFNYQMNVEIHPCVMDLQVHLPNQQMFKFSEDDTLTSFTWDPKSRRWNCQKLGLMRGRLVSANLVEGDGPMCFEDLYTVNNVKHPTFCKATLERELIESNDGLSQCLTEASFFQFLNALRRLFATILRFCVLGDVRSLWDDHYNTLSKDYRRQYGSIERVQNMVLTDIMIFLQATGDDIDDFDLPKINQNFDLEFGVFRENLNIYKHDIFSIMNRICV</sequence>
<dbReference type="Proteomes" id="UP000235145">
    <property type="component" value="Unassembled WGS sequence"/>
</dbReference>
<name>A0A9R1X9V6_LACSA</name>
<evidence type="ECO:0000313" key="3">
    <source>
        <dbReference type="Proteomes" id="UP000235145"/>
    </source>
</evidence>
<dbReference type="EMBL" id="NBSK02000006">
    <property type="protein sequence ID" value="KAJ0200807.1"/>
    <property type="molecule type" value="Genomic_DNA"/>
</dbReference>
<dbReference type="PANTHER" id="PTHR45786:SF78">
    <property type="entry name" value="ATP-DEPENDENT DNA HELICASE"/>
    <property type="match status" value="1"/>
</dbReference>
<gene>
    <name evidence="2" type="ORF">LSAT_V11C600300140</name>
</gene>
<accession>A0A9R1X9V6</accession>
<reference evidence="2 3" key="1">
    <citation type="journal article" date="2017" name="Nat. Commun.">
        <title>Genome assembly with in vitro proximity ligation data and whole-genome triplication in lettuce.</title>
        <authorList>
            <person name="Reyes-Chin-Wo S."/>
            <person name="Wang Z."/>
            <person name="Yang X."/>
            <person name="Kozik A."/>
            <person name="Arikit S."/>
            <person name="Song C."/>
            <person name="Xia L."/>
            <person name="Froenicke L."/>
            <person name="Lavelle D.O."/>
            <person name="Truco M.J."/>
            <person name="Xia R."/>
            <person name="Zhu S."/>
            <person name="Xu C."/>
            <person name="Xu H."/>
            <person name="Xu X."/>
            <person name="Cox K."/>
            <person name="Korf I."/>
            <person name="Meyers B.C."/>
            <person name="Michelmore R.W."/>
        </authorList>
    </citation>
    <scope>NUCLEOTIDE SEQUENCE [LARGE SCALE GENOMIC DNA]</scope>
    <source>
        <strain evidence="3">cv. Salinas</strain>
        <tissue evidence="2">Seedlings</tissue>
    </source>
</reference>
<dbReference type="AlphaFoldDB" id="A0A9R1X9V6"/>
<protein>
    <recommendedName>
        <fullName evidence="1">Helitron helicase-like domain-containing protein</fullName>
    </recommendedName>
</protein>
<comment type="caution">
    <text evidence="2">The sequence shown here is derived from an EMBL/GenBank/DDBJ whole genome shotgun (WGS) entry which is preliminary data.</text>
</comment>
<organism evidence="2 3">
    <name type="scientific">Lactuca sativa</name>
    <name type="common">Garden lettuce</name>
    <dbReference type="NCBI Taxonomy" id="4236"/>
    <lineage>
        <taxon>Eukaryota</taxon>
        <taxon>Viridiplantae</taxon>
        <taxon>Streptophyta</taxon>
        <taxon>Embryophyta</taxon>
        <taxon>Tracheophyta</taxon>
        <taxon>Spermatophyta</taxon>
        <taxon>Magnoliopsida</taxon>
        <taxon>eudicotyledons</taxon>
        <taxon>Gunneridae</taxon>
        <taxon>Pentapetalae</taxon>
        <taxon>asterids</taxon>
        <taxon>campanulids</taxon>
        <taxon>Asterales</taxon>
        <taxon>Asteraceae</taxon>
        <taxon>Cichorioideae</taxon>
        <taxon>Cichorieae</taxon>
        <taxon>Lactucinae</taxon>
        <taxon>Lactuca</taxon>
    </lineage>
</organism>
<dbReference type="PANTHER" id="PTHR45786">
    <property type="entry name" value="DNA BINDING PROTEIN-LIKE"/>
    <property type="match status" value="1"/>
</dbReference>
<evidence type="ECO:0000259" key="1">
    <source>
        <dbReference type="Pfam" id="PF14214"/>
    </source>
</evidence>
<feature type="domain" description="Helitron helicase-like" evidence="1">
    <location>
        <begin position="313"/>
        <end position="479"/>
    </location>
</feature>
<dbReference type="Pfam" id="PF14214">
    <property type="entry name" value="Helitron_like_N"/>
    <property type="match status" value="1"/>
</dbReference>
<dbReference type="InterPro" id="IPR025476">
    <property type="entry name" value="Helitron_helicase-like"/>
</dbReference>
<evidence type="ECO:0000313" key="2">
    <source>
        <dbReference type="EMBL" id="KAJ0200807.1"/>
    </source>
</evidence>
<keyword evidence="3" id="KW-1185">Reference proteome</keyword>